<evidence type="ECO:0000259" key="3">
    <source>
        <dbReference type="SMART" id="SM00198"/>
    </source>
</evidence>
<feature type="chain" id="PRO_5035399548" evidence="2">
    <location>
        <begin position="17"/>
        <end position="295"/>
    </location>
</feature>
<feature type="compositionally biased region" description="Low complexity" evidence="1">
    <location>
        <begin position="230"/>
        <end position="264"/>
    </location>
</feature>
<dbReference type="WBParaSite" id="BXY_0390500.1">
    <property type="protein sequence ID" value="BXY_0390500.1"/>
    <property type="gene ID" value="BXY_0390500"/>
</dbReference>
<feature type="compositionally biased region" description="Polar residues" evidence="1">
    <location>
        <begin position="265"/>
        <end position="286"/>
    </location>
</feature>
<protein>
    <submittedName>
        <fullName evidence="4">(pine wood nematode) hypothetical protein</fullName>
    </submittedName>
    <submittedName>
        <fullName evidence="7">SCP domain-containing protein</fullName>
    </submittedName>
</protein>
<dbReference type="PANTHER" id="PTHR10334">
    <property type="entry name" value="CYSTEINE-RICH SECRETORY PROTEIN-RELATED"/>
    <property type="match status" value="1"/>
</dbReference>
<evidence type="ECO:0000313" key="5">
    <source>
        <dbReference type="Proteomes" id="UP000095284"/>
    </source>
</evidence>
<dbReference type="InterPro" id="IPR001283">
    <property type="entry name" value="CRISP-related"/>
</dbReference>
<keyword evidence="2" id="KW-0732">Signal</keyword>
<keyword evidence="6" id="KW-1185">Reference proteome</keyword>
<gene>
    <name evidence="4" type="ORF">BXYJ_LOCUS11539</name>
</gene>
<evidence type="ECO:0000313" key="6">
    <source>
        <dbReference type="Proteomes" id="UP000659654"/>
    </source>
</evidence>
<dbReference type="CDD" id="cd05380">
    <property type="entry name" value="CAP_euk"/>
    <property type="match status" value="1"/>
</dbReference>
<feature type="compositionally biased region" description="Polar residues" evidence="1">
    <location>
        <begin position="203"/>
        <end position="216"/>
    </location>
</feature>
<name>A0A1I7RT51_BURXY</name>
<dbReference type="SUPFAM" id="SSF55797">
    <property type="entry name" value="PR-1-like"/>
    <property type="match status" value="1"/>
</dbReference>
<dbReference type="Pfam" id="PF00188">
    <property type="entry name" value="CAP"/>
    <property type="match status" value="1"/>
</dbReference>
<dbReference type="PRINTS" id="PR00837">
    <property type="entry name" value="V5TPXLIKE"/>
</dbReference>
<dbReference type="eggNOG" id="KOG3017">
    <property type="taxonomic scope" value="Eukaryota"/>
</dbReference>
<dbReference type="Proteomes" id="UP000095284">
    <property type="component" value="Unplaced"/>
</dbReference>
<proteinExistence type="predicted"/>
<dbReference type="SMART" id="SM00198">
    <property type="entry name" value="SCP"/>
    <property type="match status" value="1"/>
</dbReference>
<dbReference type="PROSITE" id="PS01010">
    <property type="entry name" value="CRISP_2"/>
    <property type="match status" value="1"/>
</dbReference>
<sequence length="295" mass="30732">MRSEIVLLILVGLVCADQRKLNNAERNAILDKHNEFRRTVAKGEAVAKGGTKLPIAGDMHELEYDTTLEDLAFSWASNCRWNHSGNGGENMFASQEQATDFSSFLIEGTTSWFNEIKNFDASGVQSFQVQNDAVIGHFTQVIWGATSKLGCAVAACPTLINEKGSNWLFLVCNYQAQGNVIGEPIYTTAKAAASACPSGTSSDDSLCANPSATPLPTDSTVSVGSGGTTVTGTSETTVAASSEASESTGSSDSAAGAVTGSSTVQESSSADPGSTADPSVRSTTRGCRSRGYPVN</sequence>
<dbReference type="SMR" id="A0A1I7RT51"/>
<feature type="signal peptide" evidence="2">
    <location>
        <begin position="1"/>
        <end position="16"/>
    </location>
</feature>
<dbReference type="EMBL" id="CAJFCV020000005">
    <property type="protein sequence ID" value="CAG9122608.1"/>
    <property type="molecule type" value="Genomic_DNA"/>
</dbReference>
<organism evidence="5 7">
    <name type="scientific">Bursaphelenchus xylophilus</name>
    <name type="common">Pinewood nematode worm</name>
    <name type="synonym">Aphelenchoides xylophilus</name>
    <dbReference type="NCBI Taxonomy" id="6326"/>
    <lineage>
        <taxon>Eukaryota</taxon>
        <taxon>Metazoa</taxon>
        <taxon>Ecdysozoa</taxon>
        <taxon>Nematoda</taxon>
        <taxon>Chromadorea</taxon>
        <taxon>Rhabditida</taxon>
        <taxon>Tylenchina</taxon>
        <taxon>Tylenchomorpha</taxon>
        <taxon>Aphelenchoidea</taxon>
        <taxon>Aphelenchoididae</taxon>
        <taxon>Bursaphelenchus</taxon>
    </lineage>
</organism>
<dbReference type="InterPro" id="IPR035940">
    <property type="entry name" value="CAP_sf"/>
</dbReference>
<dbReference type="OrthoDB" id="5874910at2759"/>
<evidence type="ECO:0000256" key="2">
    <source>
        <dbReference type="SAM" id="SignalP"/>
    </source>
</evidence>
<dbReference type="PROSITE" id="PS01009">
    <property type="entry name" value="CRISP_1"/>
    <property type="match status" value="1"/>
</dbReference>
<dbReference type="InterPro" id="IPR018244">
    <property type="entry name" value="Allrgn_V5/Tpx1_CS"/>
</dbReference>
<accession>A0A1I7RT51</accession>
<dbReference type="Gene3D" id="3.40.33.10">
    <property type="entry name" value="CAP"/>
    <property type="match status" value="1"/>
</dbReference>
<dbReference type="InterPro" id="IPR002413">
    <property type="entry name" value="V5_allergen-like"/>
</dbReference>
<feature type="domain" description="SCP" evidence="3">
    <location>
        <begin position="24"/>
        <end position="182"/>
    </location>
</feature>
<feature type="region of interest" description="Disordered" evidence="1">
    <location>
        <begin position="203"/>
        <end position="295"/>
    </location>
</feature>
<reference evidence="4" key="2">
    <citation type="submission" date="2020-09" db="EMBL/GenBank/DDBJ databases">
        <authorList>
            <person name="Kikuchi T."/>
        </authorList>
    </citation>
    <scope>NUCLEOTIDE SEQUENCE</scope>
    <source>
        <strain evidence="4">Ka4C1</strain>
    </source>
</reference>
<dbReference type="Proteomes" id="UP000582659">
    <property type="component" value="Unassembled WGS sequence"/>
</dbReference>
<evidence type="ECO:0000313" key="7">
    <source>
        <dbReference type="WBParaSite" id="BXY_0390500.1"/>
    </source>
</evidence>
<dbReference type="PRINTS" id="PR00838">
    <property type="entry name" value="V5ALLERGEN"/>
</dbReference>
<reference evidence="7" key="1">
    <citation type="submission" date="2016-11" db="UniProtKB">
        <authorList>
            <consortium name="WormBaseParasite"/>
        </authorList>
    </citation>
    <scope>IDENTIFICATION</scope>
</reference>
<dbReference type="Proteomes" id="UP000659654">
    <property type="component" value="Unassembled WGS sequence"/>
</dbReference>
<dbReference type="GO" id="GO:0005576">
    <property type="term" value="C:extracellular region"/>
    <property type="evidence" value="ECO:0007669"/>
    <property type="project" value="InterPro"/>
</dbReference>
<dbReference type="AlphaFoldDB" id="A0A1I7RT51"/>
<dbReference type="EMBL" id="CAJFDI010000005">
    <property type="protein sequence ID" value="CAD5231443.1"/>
    <property type="molecule type" value="Genomic_DNA"/>
</dbReference>
<dbReference type="InterPro" id="IPR014044">
    <property type="entry name" value="CAP_dom"/>
</dbReference>
<evidence type="ECO:0000313" key="4">
    <source>
        <dbReference type="EMBL" id="CAD5231443.1"/>
    </source>
</evidence>
<evidence type="ECO:0000256" key="1">
    <source>
        <dbReference type="SAM" id="MobiDB-lite"/>
    </source>
</evidence>